<dbReference type="EMBL" id="BROH01000015">
    <property type="protein sequence ID" value="GKY89878.1"/>
    <property type="molecule type" value="Genomic_DNA"/>
</dbReference>
<dbReference type="PROSITE" id="PS51194">
    <property type="entry name" value="HELICASE_CTER"/>
    <property type="match status" value="1"/>
</dbReference>
<evidence type="ECO:0000256" key="3">
    <source>
        <dbReference type="ARBA" id="ARBA00022801"/>
    </source>
</evidence>
<dbReference type="InterPro" id="IPR001650">
    <property type="entry name" value="Helicase_C-like"/>
</dbReference>
<evidence type="ECO:0000256" key="10">
    <source>
        <dbReference type="SAM" id="MobiDB-lite"/>
    </source>
</evidence>
<dbReference type="SUPFAM" id="SSF52540">
    <property type="entry name" value="P-loop containing nucleoside triphosphate hydrolases"/>
    <property type="match status" value="1"/>
</dbReference>
<evidence type="ECO:0000259" key="11">
    <source>
        <dbReference type="PROSITE" id="PS51192"/>
    </source>
</evidence>
<comment type="catalytic activity">
    <reaction evidence="8">
        <text>Couples ATP hydrolysis with the unwinding of duplex DNA by translocating in the 3'-5' direction.</text>
        <dbReference type="EC" id="5.6.2.4"/>
    </reaction>
</comment>
<evidence type="ECO:0000256" key="6">
    <source>
        <dbReference type="ARBA" id="ARBA00023125"/>
    </source>
</evidence>
<keyword evidence="3" id="KW-0378">Hydrolase</keyword>
<keyword evidence="6" id="KW-0238">DNA-binding</keyword>
<evidence type="ECO:0000256" key="9">
    <source>
        <dbReference type="ARBA" id="ARBA00034808"/>
    </source>
</evidence>
<dbReference type="CDD" id="cd18018">
    <property type="entry name" value="DEXHc_RecQ4-like"/>
    <property type="match status" value="1"/>
</dbReference>
<dbReference type="InterPro" id="IPR027417">
    <property type="entry name" value="P-loop_NTPase"/>
</dbReference>
<organism evidence="13 14">
    <name type="scientific">Sinisalibacter aestuarii</name>
    <dbReference type="NCBI Taxonomy" id="2949426"/>
    <lineage>
        <taxon>Bacteria</taxon>
        <taxon>Pseudomonadati</taxon>
        <taxon>Pseudomonadota</taxon>
        <taxon>Alphaproteobacteria</taxon>
        <taxon>Rhodobacterales</taxon>
        <taxon>Roseobacteraceae</taxon>
        <taxon>Sinisalibacter</taxon>
    </lineage>
</organism>
<keyword evidence="4" id="KW-0347">Helicase</keyword>
<name>A0ABQ5LYL2_9RHOB</name>
<dbReference type="PROSITE" id="PS51192">
    <property type="entry name" value="HELICASE_ATP_BIND_1"/>
    <property type="match status" value="1"/>
</dbReference>
<dbReference type="InterPro" id="IPR011545">
    <property type="entry name" value="DEAD/DEAH_box_helicase_dom"/>
</dbReference>
<dbReference type="InterPro" id="IPR004589">
    <property type="entry name" value="DNA_helicase_ATP-dep_RecQ"/>
</dbReference>
<evidence type="ECO:0000313" key="13">
    <source>
        <dbReference type="EMBL" id="GKY89878.1"/>
    </source>
</evidence>
<keyword evidence="2" id="KW-0547">Nucleotide-binding</keyword>
<keyword evidence="5" id="KW-0067">ATP-binding</keyword>
<proteinExistence type="inferred from homology"/>
<evidence type="ECO:0000313" key="14">
    <source>
        <dbReference type="Proteomes" id="UP001144205"/>
    </source>
</evidence>
<evidence type="ECO:0000259" key="12">
    <source>
        <dbReference type="PROSITE" id="PS51194"/>
    </source>
</evidence>
<dbReference type="InterPro" id="IPR014001">
    <property type="entry name" value="Helicase_ATP-bd"/>
</dbReference>
<evidence type="ECO:0000256" key="5">
    <source>
        <dbReference type="ARBA" id="ARBA00022840"/>
    </source>
</evidence>
<comment type="caution">
    <text evidence="13">The sequence shown here is derived from an EMBL/GenBank/DDBJ whole genome shotgun (WGS) entry which is preliminary data.</text>
</comment>
<reference evidence="13" key="1">
    <citation type="journal article" date="2023" name="Int. J. Syst. Evol. Microbiol.">
        <title>Sinisalibacter aestuarii sp. nov., isolated from estuarine sediment of the Arakawa River.</title>
        <authorList>
            <person name="Arafat S.T."/>
            <person name="Hirano S."/>
            <person name="Sato A."/>
            <person name="Takeuchi K."/>
            <person name="Yasuda T."/>
            <person name="Terahara T."/>
            <person name="Hamada M."/>
            <person name="Kobayashi T."/>
        </authorList>
    </citation>
    <scope>NUCLEOTIDE SEQUENCE</scope>
    <source>
        <strain evidence="13">B-399</strain>
    </source>
</reference>
<evidence type="ECO:0000256" key="8">
    <source>
        <dbReference type="ARBA" id="ARBA00034617"/>
    </source>
</evidence>
<accession>A0ABQ5LYL2</accession>
<comment type="similarity">
    <text evidence="1">Belongs to the helicase family. RecQ subfamily.</text>
</comment>
<protein>
    <recommendedName>
        <fullName evidence="9">DNA 3'-5' helicase</fullName>
        <ecNumber evidence="9">5.6.2.4</ecNumber>
    </recommendedName>
</protein>
<feature type="domain" description="Helicase C-terminal" evidence="12">
    <location>
        <begin position="271"/>
        <end position="425"/>
    </location>
</feature>
<dbReference type="PANTHER" id="PTHR13710:SF105">
    <property type="entry name" value="ATP-DEPENDENT DNA HELICASE Q1"/>
    <property type="match status" value="1"/>
</dbReference>
<dbReference type="Proteomes" id="UP001144205">
    <property type="component" value="Unassembled WGS sequence"/>
</dbReference>
<dbReference type="Gene3D" id="3.40.50.300">
    <property type="entry name" value="P-loop containing nucleotide triphosphate hydrolases"/>
    <property type="match status" value="2"/>
</dbReference>
<evidence type="ECO:0000256" key="4">
    <source>
        <dbReference type="ARBA" id="ARBA00022806"/>
    </source>
</evidence>
<evidence type="ECO:0000256" key="2">
    <source>
        <dbReference type="ARBA" id="ARBA00022741"/>
    </source>
</evidence>
<dbReference type="PANTHER" id="PTHR13710">
    <property type="entry name" value="DNA HELICASE RECQ FAMILY MEMBER"/>
    <property type="match status" value="1"/>
</dbReference>
<gene>
    <name evidence="13" type="ORF">STA1M1_37470</name>
</gene>
<feature type="domain" description="Helicase ATP-binding" evidence="11">
    <location>
        <begin position="68"/>
        <end position="245"/>
    </location>
</feature>
<feature type="region of interest" description="Disordered" evidence="10">
    <location>
        <begin position="476"/>
        <end position="497"/>
    </location>
</feature>
<sequence>MPPSVRMQFREAALIVRHLRDTVCDSPDCAWCREKNDPKRALSRWFGFEAFRPQPMDDMGRPLQERIVDEAMHGQSVLGILPTGTGKSVCYQIPALSKFDKTGALTVVISPLVALMSDQVQGMARAGISSAVTVNGMLSLPERQDALDKVRKGEAAMLLISPEQLRSVSVRSVLAQREVGLWVLDEAYCISKWGHDFRPDYRYVGRFIKEFSGDEPSAPILCLTATAKPEVVRDIREHFLSRLEADLLLLDGGAVRTNLTFEVRPTQRGTNLADILNVIEAKLPREGASGAVVYCATRNTTERVAEFLKQQGLAAEHFHAGLKPDEKRDVQERFRIGELWVIAATNAFGMGIDKPDIRLVVHGDIPGSLENYLQEAGRAGRDREHANCVLLFAGDDVERQFSLSARSRLARHEIGAILKALRRLDGRTSKHGEVVATSGEIVRAEKDLEFERDSARPCSSSSIRIIGASPATCLCNPATSSLTEPSPSPRRGTPSPP</sequence>
<dbReference type="SMART" id="SM00490">
    <property type="entry name" value="HELICc"/>
    <property type="match status" value="1"/>
</dbReference>
<evidence type="ECO:0000256" key="1">
    <source>
        <dbReference type="ARBA" id="ARBA00005446"/>
    </source>
</evidence>
<dbReference type="Pfam" id="PF00270">
    <property type="entry name" value="DEAD"/>
    <property type="match status" value="1"/>
</dbReference>
<dbReference type="SMART" id="SM00487">
    <property type="entry name" value="DEXDc"/>
    <property type="match status" value="1"/>
</dbReference>
<keyword evidence="14" id="KW-1185">Reference proteome</keyword>
<dbReference type="EC" id="5.6.2.4" evidence="9"/>
<dbReference type="NCBIfam" id="TIGR00614">
    <property type="entry name" value="recQ_fam"/>
    <property type="match status" value="1"/>
</dbReference>
<evidence type="ECO:0000256" key="7">
    <source>
        <dbReference type="ARBA" id="ARBA00023235"/>
    </source>
</evidence>
<keyword evidence="7" id="KW-0413">Isomerase</keyword>
<dbReference type="Pfam" id="PF00271">
    <property type="entry name" value="Helicase_C"/>
    <property type="match status" value="1"/>
</dbReference>